<name>A0A2G7G362_9EURO</name>
<accession>A0A2G7G362</accession>
<comment type="caution">
    <text evidence="2">The sequence shown here is derived from an EMBL/GenBank/DDBJ whole genome shotgun (WGS) entry which is preliminary data.</text>
</comment>
<feature type="compositionally biased region" description="Polar residues" evidence="1">
    <location>
        <begin position="404"/>
        <end position="414"/>
    </location>
</feature>
<protein>
    <recommendedName>
        <fullName evidence="4">CCHC-type domain-containing protein</fullName>
    </recommendedName>
</protein>
<sequence length="525" mass="57127">MPETAQNLPSFSEARELSPDTSIDLAASLLEYLQTHGSGTPRRVVEFIQASWALTDALFHFPVGDASRTEDPIRTYAQAAAKAPPPYYHQSTHGSNSTAPAYPADLDRERAVTVKVGDSATAKNLRRLTNEDLVKRAEKHHLNAAKTAIRPTLASIQFVAAKILRSGDLRLFLRSVKEAEIARTHRDAWVRGFGETARVTLPTWGVVASDMPCKALGPLTDERDRKRIAQELVANNRHAWGESCEVVHVGWLVRPLPGKKTSSIVIEFSTLHHANKAIDAGTVWDFRVSENALYDRASRVVRCNNCQRYGHIGNICPHDTVCGACAGKHETRACPDRDTSRLVPKCANCGGDHMVWFKKCAVYLQEREKALGRAMHRPRYHRTPAYLQDPDGGATGSAALGSFSAESRTETGSEISGGLPVGARAAPRAEGVRSGETSAAARDAPDDSVMEGLRFTGNTPPNETNLPVDTITTESTLSSVPTLLSTLPATTTRQSIASSGTEGTRRSLRLVNRIDRAIMQVEPSI</sequence>
<keyword evidence="3" id="KW-1185">Reference proteome</keyword>
<dbReference type="Proteomes" id="UP000231358">
    <property type="component" value="Unassembled WGS sequence"/>
</dbReference>
<organism evidence="2 3">
    <name type="scientific">Aspergillus arachidicola</name>
    <dbReference type="NCBI Taxonomy" id="656916"/>
    <lineage>
        <taxon>Eukaryota</taxon>
        <taxon>Fungi</taxon>
        <taxon>Dikarya</taxon>
        <taxon>Ascomycota</taxon>
        <taxon>Pezizomycotina</taxon>
        <taxon>Eurotiomycetes</taxon>
        <taxon>Eurotiomycetidae</taxon>
        <taxon>Eurotiales</taxon>
        <taxon>Aspergillaceae</taxon>
        <taxon>Aspergillus</taxon>
        <taxon>Aspergillus subgen. Circumdati</taxon>
    </lineage>
</organism>
<dbReference type="EMBL" id="NEXV01000167">
    <property type="protein sequence ID" value="PIG87296.1"/>
    <property type="molecule type" value="Genomic_DNA"/>
</dbReference>
<reference evidence="2 3" key="1">
    <citation type="submission" date="2017-05" db="EMBL/GenBank/DDBJ databases">
        <title>Genome sequence for an aflatoxigenic pathogen of Argentinian peanut, Aspergillus arachidicola.</title>
        <authorList>
            <person name="Moore G."/>
            <person name="Beltz S.B."/>
            <person name="Mack B.M."/>
        </authorList>
    </citation>
    <scope>NUCLEOTIDE SEQUENCE [LARGE SCALE GENOMIC DNA]</scope>
    <source>
        <strain evidence="2 3">CBS 117610</strain>
    </source>
</reference>
<dbReference type="AlphaFoldDB" id="A0A2G7G362"/>
<evidence type="ECO:0000313" key="3">
    <source>
        <dbReference type="Proteomes" id="UP000231358"/>
    </source>
</evidence>
<gene>
    <name evidence="2" type="ORF">AARAC_011664</name>
</gene>
<evidence type="ECO:0008006" key="4">
    <source>
        <dbReference type="Google" id="ProtNLM"/>
    </source>
</evidence>
<evidence type="ECO:0000313" key="2">
    <source>
        <dbReference type="EMBL" id="PIG87296.1"/>
    </source>
</evidence>
<dbReference type="STRING" id="656916.A0A2G7G362"/>
<evidence type="ECO:0000256" key="1">
    <source>
        <dbReference type="SAM" id="MobiDB-lite"/>
    </source>
</evidence>
<feature type="region of interest" description="Disordered" evidence="1">
    <location>
        <begin position="404"/>
        <end position="448"/>
    </location>
</feature>
<proteinExistence type="predicted"/>